<organism evidence="2 3">
    <name type="scientific">Pseudonocardia acidicola</name>
    <dbReference type="NCBI Taxonomy" id="2724939"/>
    <lineage>
        <taxon>Bacteria</taxon>
        <taxon>Bacillati</taxon>
        <taxon>Actinomycetota</taxon>
        <taxon>Actinomycetes</taxon>
        <taxon>Pseudonocardiales</taxon>
        <taxon>Pseudonocardiaceae</taxon>
        <taxon>Pseudonocardia</taxon>
    </lineage>
</organism>
<keyword evidence="3" id="KW-1185">Reference proteome</keyword>
<evidence type="ECO:0000313" key="2">
    <source>
        <dbReference type="EMBL" id="NMI01442.1"/>
    </source>
</evidence>
<dbReference type="InterPro" id="IPR000639">
    <property type="entry name" value="Epox_hydrolase-like"/>
</dbReference>
<accession>A0ABX1SIP0</accession>
<dbReference type="Gene3D" id="3.40.50.1820">
    <property type="entry name" value="alpha/beta hydrolase"/>
    <property type="match status" value="1"/>
</dbReference>
<dbReference type="Pfam" id="PF00561">
    <property type="entry name" value="Abhydrolase_1"/>
    <property type="match status" value="1"/>
</dbReference>
<evidence type="ECO:0000313" key="3">
    <source>
        <dbReference type="Proteomes" id="UP000820669"/>
    </source>
</evidence>
<dbReference type="GO" id="GO:0016787">
    <property type="term" value="F:hydrolase activity"/>
    <property type="evidence" value="ECO:0007669"/>
    <property type="project" value="UniProtKB-KW"/>
</dbReference>
<dbReference type="PANTHER" id="PTHR43798">
    <property type="entry name" value="MONOACYLGLYCEROL LIPASE"/>
    <property type="match status" value="1"/>
</dbReference>
<proteinExistence type="predicted"/>
<dbReference type="PRINTS" id="PR00111">
    <property type="entry name" value="ABHYDROLASE"/>
</dbReference>
<reference evidence="2 3" key="1">
    <citation type="submission" date="2020-04" db="EMBL/GenBank/DDBJ databases">
        <authorList>
            <person name="Klaysubun C."/>
            <person name="Duangmal K."/>
            <person name="Lipun K."/>
        </authorList>
    </citation>
    <scope>NUCLEOTIDE SEQUENCE [LARGE SCALE GENOMIC DNA]</scope>
    <source>
        <strain evidence="2 3">K10HN5</strain>
    </source>
</reference>
<dbReference type="SUPFAM" id="SSF53474">
    <property type="entry name" value="alpha/beta-Hydrolases"/>
    <property type="match status" value="1"/>
</dbReference>
<dbReference type="InterPro" id="IPR050266">
    <property type="entry name" value="AB_hydrolase_sf"/>
</dbReference>
<dbReference type="PRINTS" id="PR00412">
    <property type="entry name" value="EPOXHYDRLASE"/>
</dbReference>
<sequence>MRSVPHRDPEDASWGHGYLLDTTGHRVHYTRGGSGRPVVMLHGWPGFWFDYRLLRPLLEPDADVIAVDLRGFGASDRPDLPVAEYGREAQAGVVRAVLDGLGLGEVVLVGYDVGSAVAIQLARDAPDRVTALVLGNPMHPAAGRLALSPEYRGEFWYQDFHRLRLAEQLIDGEPLAVETYLRHFYEHWGGRQQPLGSAHLAALVRTYAEPGAFTAGLNWYRSGSSTIFAAMAARTAPPPPPVEVPAAVVWGAADPVFPLPFAEGLGETLPQHTLTVLDDVGHFVPLEAPDEMATAIRSVL</sequence>
<dbReference type="InterPro" id="IPR000073">
    <property type="entry name" value="AB_hydrolase_1"/>
</dbReference>
<comment type="caution">
    <text evidence="2">The sequence shown here is derived from an EMBL/GenBank/DDBJ whole genome shotgun (WGS) entry which is preliminary data.</text>
</comment>
<name>A0ABX1SIP0_9PSEU</name>
<dbReference type="Proteomes" id="UP000820669">
    <property type="component" value="Unassembled WGS sequence"/>
</dbReference>
<dbReference type="PANTHER" id="PTHR43798:SF33">
    <property type="entry name" value="HYDROLASE, PUTATIVE (AFU_ORTHOLOGUE AFUA_2G14860)-RELATED"/>
    <property type="match status" value="1"/>
</dbReference>
<feature type="domain" description="AB hydrolase-1" evidence="1">
    <location>
        <begin position="37"/>
        <end position="289"/>
    </location>
</feature>
<dbReference type="RefSeq" id="WP_169384903.1">
    <property type="nucleotide sequence ID" value="NZ_JAAXLA010000085.1"/>
</dbReference>
<gene>
    <name evidence="2" type="ORF">HF526_29720</name>
</gene>
<protein>
    <submittedName>
        <fullName evidence="2">Alpha/beta hydrolase</fullName>
    </submittedName>
</protein>
<dbReference type="InterPro" id="IPR029058">
    <property type="entry name" value="AB_hydrolase_fold"/>
</dbReference>
<keyword evidence="2" id="KW-0378">Hydrolase</keyword>
<dbReference type="EMBL" id="JAAXLA010000085">
    <property type="protein sequence ID" value="NMI01442.1"/>
    <property type="molecule type" value="Genomic_DNA"/>
</dbReference>
<evidence type="ECO:0000259" key="1">
    <source>
        <dbReference type="Pfam" id="PF00561"/>
    </source>
</evidence>